<evidence type="ECO:0000256" key="1">
    <source>
        <dbReference type="ARBA" id="ARBA00003238"/>
    </source>
</evidence>
<dbReference type="Pfam" id="PF02645">
    <property type="entry name" value="DegV"/>
    <property type="match status" value="1"/>
</dbReference>
<dbReference type="Proteomes" id="UP000198897">
    <property type="component" value="Unassembled WGS sequence"/>
</dbReference>
<comment type="function">
    <text evidence="1">May bind long-chain fatty acids, such as palmitate, and may play a role in lipid transport or fatty acid metabolism.</text>
</comment>
<dbReference type="EMBL" id="FOOG01000018">
    <property type="protein sequence ID" value="SFG00549.1"/>
    <property type="molecule type" value="Genomic_DNA"/>
</dbReference>
<name>A0A1I2NCF5_9BACI</name>
<evidence type="ECO:0000256" key="2">
    <source>
        <dbReference type="ARBA" id="ARBA00023121"/>
    </source>
</evidence>
<proteinExistence type="predicted"/>
<reference evidence="4" key="1">
    <citation type="submission" date="2016-10" db="EMBL/GenBank/DDBJ databases">
        <authorList>
            <person name="Varghese N."/>
            <person name="Submissions S."/>
        </authorList>
    </citation>
    <scope>NUCLEOTIDE SEQUENCE [LARGE SCALE GENOMIC DNA]</scope>
    <source>
        <strain evidence="4">FP5</strain>
    </source>
</reference>
<dbReference type="NCBIfam" id="TIGR00762">
    <property type="entry name" value="DegV"/>
    <property type="match status" value="1"/>
</dbReference>
<dbReference type="SUPFAM" id="SSF82549">
    <property type="entry name" value="DAK1/DegV-like"/>
    <property type="match status" value="1"/>
</dbReference>
<dbReference type="GO" id="GO:0008289">
    <property type="term" value="F:lipid binding"/>
    <property type="evidence" value="ECO:0007669"/>
    <property type="project" value="UniProtKB-KW"/>
</dbReference>
<protein>
    <submittedName>
        <fullName evidence="3">EDD domain protein, DegV family</fullName>
    </submittedName>
</protein>
<sequence>MNVQIVCDSASDLSPETLESYSLTMVPLKVTINGEEYEDGKTISPREVYDKMRNGDAPKTSQVTSQAFRETFTEFVKNDQPFIYFAFSSELSGTYQSAKMVEEEIKEEYPHAQFEVIDTKAASLGCGLVAIRAAELADDGYSFEEILEAGKYHAAHMEHIFTVADLEYLYRGGRVSKASAFVGSLLKIKPLLHMENGKLIPLEKIRGSKKVWKRMIEIMKERGKDLKHQRIGISHGDDLETAEQLADMIRSEFDTEDIRFEMVGSAVGAHAGPGTIALFFLNDTPK</sequence>
<dbReference type="InterPro" id="IPR043168">
    <property type="entry name" value="DegV_C"/>
</dbReference>
<dbReference type="OrthoDB" id="9780660at2"/>
<dbReference type="Gene3D" id="3.40.50.10170">
    <property type="match status" value="1"/>
</dbReference>
<dbReference type="RefSeq" id="WP_089752095.1">
    <property type="nucleotide sequence ID" value="NZ_FOOG01000018.1"/>
</dbReference>
<dbReference type="Gene3D" id="3.30.1180.10">
    <property type="match status" value="1"/>
</dbReference>
<dbReference type="PROSITE" id="PS51482">
    <property type="entry name" value="DEGV"/>
    <property type="match status" value="1"/>
</dbReference>
<keyword evidence="2" id="KW-0446">Lipid-binding</keyword>
<dbReference type="InterPro" id="IPR003797">
    <property type="entry name" value="DegV"/>
</dbReference>
<evidence type="ECO:0000313" key="4">
    <source>
        <dbReference type="Proteomes" id="UP000198897"/>
    </source>
</evidence>
<dbReference type="PANTHER" id="PTHR33434">
    <property type="entry name" value="DEGV DOMAIN-CONTAINING PROTEIN DR_1986-RELATED"/>
    <property type="match status" value="1"/>
</dbReference>
<evidence type="ECO:0000313" key="3">
    <source>
        <dbReference type="EMBL" id="SFG00549.1"/>
    </source>
</evidence>
<accession>A0A1I2NCF5</accession>
<dbReference type="PANTHER" id="PTHR33434:SF3">
    <property type="entry name" value="DEGV DOMAIN-CONTAINING PROTEIN YITS"/>
    <property type="match status" value="1"/>
</dbReference>
<keyword evidence="4" id="KW-1185">Reference proteome</keyword>
<dbReference type="InterPro" id="IPR050270">
    <property type="entry name" value="DegV_domain_contain"/>
</dbReference>
<dbReference type="AlphaFoldDB" id="A0A1I2NCF5"/>
<organism evidence="3 4">
    <name type="scientific">Halobacillus alkaliphilus</name>
    <dbReference type="NCBI Taxonomy" id="396056"/>
    <lineage>
        <taxon>Bacteria</taxon>
        <taxon>Bacillati</taxon>
        <taxon>Bacillota</taxon>
        <taxon>Bacilli</taxon>
        <taxon>Bacillales</taxon>
        <taxon>Bacillaceae</taxon>
        <taxon>Halobacillus</taxon>
    </lineage>
</organism>
<gene>
    <name evidence="3" type="ORF">SAMN05216353_11822</name>
</gene>